<proteinExistence type="predicted"/>
<dbReference type="eggNOG" id="ENOG503029H">
    <property type="taxonomic scope" value="Bacteria"/>
</dbReference>
<protein>
    <recommendedName>
        <fullName evidence="3">Flagellar protein</fullName>
    </recommendedName>
</protein>
<evidence type="ECO:0000313" key="2">
    <source>
        <dbReference type="Proteomes" id="UP000019591"/>
    </source>
</evidence>
<dbReference type="RefSeq" id="WP_025436823.1">
    <property type="nucleotide sequence ID" value="NZ_CP007453.1"/>
</dbReference>
<reference evidence="1 2" key="1">
    <citation type="journal article" date="2014" name="Genome Announc.">
        <title>Complete Genome Sequence of Amino Acid-Utilizing Eubacterium acidaminophilum al-2 (DSM 3953).</title>
        <authorList>
            <person name="Poehlein A."/>
            <person name="Andreesen J.R."/>
            <person name="Daniel R."/>
        </authorList>
    </citation>
    <scope>NUCLEOTIDE SEQUENCE [LARGE SCALE GENOMIC DNA]</scope>
    <source>
        <strain evidence="1 2">DSM 3953</strain>
        <plasmid evidence="2">Plasmid EAL2_808p</plasmid>
    </source>
</reference>
<evidence type="ECO:0008006" key="3">
    <source>
        <dbReference type="Google" id="ProtNLM"/>
    </source>
</evidence>
<dbReference type="AlphaFoldDB" id="W8UB06"/>
<dbReference type="Proteomes" id="UP000019591">
    <property type="component" value="Plasmid EAL2_808p"/>
</dbReference>
<organism evidence="1 2">
    <name type="scientific">Peptoclostridium acidaminophilum DSM 3953</name>
    <dbReference type="NCBI Taxonomy" id="1286171"/>
    <lineage>
        <taxon>Bacteria</taxon>
        <taxon>Bacillati</taxon>
        <taxon>Bacillota</taxon>
        <taxon>Clostridia</taxon>
        <taxon>Peptostreptococcales</taxon>
        <taxon>Peptoclostridiaceae</taxon>
        <taxon>Peptoclostridium</taxon>
    </lineage>
</organism>
<name>W8UB06_PEPAC</name>
<dbReference type="PATRIC" id="fig|1286171.3.peg.2648"/>
<accession>W8UB06</accession>
<dbReference type="KEGG" id="eac:EAL2_808p04680"/>
<geneLocation type="plasmid" evidence="1 2">
    <name>EAL2_808p</name>
</geneLocation>
<sequence>MIRRVCRSCGALLGDGIEDSICDACIEKDAREYAIVKEFIVSHRGASMADIYLQTKISPSTIRRFISDKRIELIL</sequence>
<evidence type="ECO:0000313" key="1">
    <source>
        <dbReference type="EMBL" id="AHM57971.1"/>
    </source>
</evidence>
<dbReference type="EMBL" id="CP007453">
    <property type="protein sequence ID" value="AHM57971.1"/>
    <property type="molecule type" value="Genomic_DNA"/>
</dbReference>
<dbReference type="OrthoDB" id="1739831at2"/>
<keyword evidence="1" id="KW-0614">Plasmid</keyword>
<dbReference type="HOGENOM" id="CLU_2665623_0_0_9"/>
<keyword evidence="2" id="KW-1185">Reference proteome</keyword>
<gene>
    <name evidence="1" type="ORF">EAL2_808p04680</name>
</gene>